<protein>
    <submittedName>
        <fullName evidence="4">DDE_Tnp_1_7 domain-containing protein</fullName>
    </submittedName>
</protein>
<feature type="compositionally biased region" description="Acidic residues" evidence="1">
    <location>
        <begin position="37"/>
        <end position="46"/>
    </location>
</feature>
<feature type="region of interest" description="Disordered" evidence="1">
    <location>
        <begin position="37"/>
        <end position="56"/>
    </location>
</feature>
<organism evidence="4">
    <name type="scientific">Haemonchus placei</name>
    <name type="common">Barber's pole worm</name>
    <dbReference type="NCBI Taxonomy" id="6290"/>
    <lineage>
        <taxon>Eukaryota</taxon>
        <taxon>Metazoa</taxon>
        <taxon>Ecdysozoa</taxon>
        <taxon>Nematoda</taxon>
        <taxon>Chromadorea</taxon>
        <taxon>Rhabditida</taxon>
        <taxon>Rhabditina</taxon>
        <taxon>Rhabditomorpha</taxon>
        <taxon>Strongyloidea</taxon>
        <taxon>Trichostrongylidae</taxon>
        <taxon>Haemonchus</taxon>
    </lineage>
</organism>
<evidence type="ECO:0000313" key="2">
    <source>
        <dbReference type="EMBL" id="VDO21827.1"/>
    </source>
</evidence>
<dbReference type="EMBL" id="UZAF01016152">
    <property type="protein sequence ID" value="VDO21827.1"/>
    <property type="molecule type" value="Genomic_DNA"/>
</dbReference>
<evidence type="ECO:0000313" key="3">
    <source>
        <dbReference type="Proteomes" id="UP000268014"/>
    </source>
</evidence>
<keyword evidence="3" id="KW-1185">Reference proteome</keyword>
<evidence type="ECO:0000256" key="1">
    <source>
        <dbReference type="SAM" id="MobiDB-lite"/>
    </source>
</evidence>
<evidence type="ECO:0000313" key="4">
    <source>
        <dbReference type="WBParaSite" id="HPLM_0000385601-mRNA-1"/>
    </source>
</evidence>
<reference evidence="2 3" key="2">
    <citation type="submission" date="2018-11" db="EMBL/GenBank/DDBJ databases">
        <authorList>
            <consortium name="Pathogen Informatics"/>
        </authorList>
    </citation>
    <scope>NUCLEOTIDE SEQUENCE [LARGE SCALE GENOMIC DNA]</scope>
    <source>
        <strain evidence="2 3">MHpl1</strain>
    </source>
</reference>
<dbReference type="WBParaSite" id="HPLM_0000385601-mRNA-1">
    <property type="protein sequence ID" value="HPLM_0000385601-mRNA-1"/>
    <property type="gene ID" value="HPLM_0000385601"/>
</dbReference>
<dbReference type="AlphaFoldDB" id="A0A0N4W2B8"/>
<reference evidence="4" key="1">
    <citation type="submission" date="2017-02" db="UniProtKB">
        <authorList>
            <consortium name="WormBaseParasite"/>
        </authorList>
    </citation>
    <scope>IDENTIFICATION</scope>
</reference>
<accession>A0A0N4W2B8</accession>
<proteinExistence type="predicted"/>
<name>A0A0N4W2B8_HAEPC</name>
<sequence length="56" mass="6248">MDDDELIQSFNDFLTDSDEESEESAVDYGVVLFVNDGVEESDDDAPELCQKESGVR</sequence>
<gene>
    <name evidence="2" type="ORF">HPLM_LOCUS3848</name>
</gene>
<dbReference type="Proteomes" id="UP000268014">
    <property type="component" value="Unassembled WGS sequence"/>
</dbReference>